<dbReference type="Proteomes" id="UP001314181">
    <property type="component" value="Unassembled WGS sequence"/>
</dbReference>
<protein>
    <submittedName>
        <fullName evidence="1">Uncharacterized protein</fullName>
    </submittedName>
</protein>
<organism evidence="1 2">
    <name type="scientific">Candidatus Xenohaliotis californiensis</name>
    <dbReference type="NCBI Taxonomy" id="84677"/>
    <lineage>
        <taxon>Bacteria</taxon>
        <taxon>Pseudomonadati</taxon>
        <taxon>Pseudomonadota</taxon>
        <taxon>Alphaproteobacteria</taxon>
        <taxon>Rickettsiales</taxon>
        <taxon>Anaplasmataceae</taxon>
        <taxon>Candidatus Xenohaliotis</taxon>
    </lineage>
</organism>
<sequence>MLLAIFHVGSFIKIASLAAARNGNGIIFLSMKMTGNFDGL</sequence>
<dbReference type="EMBL" id="CAWVOK010000016">
    <property type="protein sequence ID" value="CAK8162853.1"/>
    <property type="molecule type" value="Genomic_DNA"/>
</dbReference>
<accession>A0ABP0EST3</accession>
<name>A0ABP0EST3_9RICK</name>
<evidence type="ECO:0000313" key="2">
    <source>
        <dbReference type="Proteomes" id="UP001314181"/>
    </source>
</evidence>
<gene>
    <name evidence="1" type="ORF">CAXC1_240010</name>
</gene>
<evidence type="ECO:0000313" key="1">
    <source>
        <dbReference type="EMBL" id="CAK8162853.1"/>
    </source>
</evidence>
<comment type="caution">
    <text evidence="1">The sequence shown here is derived from an EMBL/GenBank/DDBJ whole genome shotgun (WGS) entry which is preliminary data.</text>
</comment>
<dbReference type="RefSeq" id="WP_338363876.1">
    <property type="nucleotide sequence ID" value="NZ_CAWVOK010000016.1"/>
</dbReference>
<reference evidence="1 2" key="1">
    <citation type="submission" date="2024-01" db="EMBL/GenBank/DDBJ databases">
        <authorList>
            <person name="Kunselman E."/>
        </authorList>
    </citation>
    <scope>NUCLEOTIDE SEQUENCE [LARGE SCALE GENOMIC DNA]</scope>
    <source>
        <strain evidence="1">2 abalone samples</strain>
    </source>
</reference>
<proteinExistence type="predicted"/>
<keyword evidence="2" id="KW-1185">Reference proteome</keyword>